<dbReference type="SUPFAM" id="SSF56219">
    <property type="entry name" value="DNase I-like"/>
    <property type="match status" value="1"/>
</dbReference>
<gene>
    <name evidence="3" type="ORF">SAMN05216561_10919</name>
</gene>
<dbReference type="EMBL" id="FOQG01000009">
    <property type="protein sequence ID" value="SFI47401.1"/>
    <property type="molecule type" value="Genomic_DNA"/>
</dbReference>
<organism evidence="3 4">
    <name type="scientific">Nocardioides psychrotolerans</name>
    <dbReference type="NCBI Taxonomy" id="1005945"/>
    <lineage>
        <taxon>Bacteria</taxon>
        <taxon>Bacillati</taxon>
        <taxon>Actinomycetota</taxon>
        <taxon>Actinomycetes</taxon>
        <taxon>Propionibacteriales</taxon>
        <taxon>Nocardioidaceae</taxon>
        <taxon>Nocardioides</taxon>
    </lineage>
</organism>
<protein>
    <submittedName>
        <fullName evidence="3">Metal-dependent hydrolase, endonuclease/exonuclease/phosphatase family</fullName>
    </submittedName>
</protein>
<dbReference type="Gene3D" id="3.60.10.10">
    <property type="entry name" value="Endonuclease/exonuclease/phosphatase"/>
    <property type="match status" value="1"/>
</dbReference>
<keyword evidence="3" id="KW-0269">Exonuclease</keyword>
<evidence type="ECO:0000256" key="1">
    <source>
        <dbReference type="SAM" id="SignalP"/>
    </source>
</evidence>
<reference evidence="3 4" key="1">
    <citation type="submission" date="2016-10" db="EMBL/GenBank/DDBJ databases">
        <authorList>
            <person name="de Groot N.N."/>
        </authorList>
    </citation>
    <scope>NUCLEOTIDE SEQUENCE [LARGE SCALE GENOMIC DNA]</scope>
    <source>
        <strain evidence="3 4">CGMCC 1.11156</strain>
    </source>
</reference>
<evidence type="ECO:0000313" key="4">
    <source>
        <dbReference type="Proteomes" id="UP000198649"/>
    </source>
</evidence>
<dbReference type="Proteomes" id="UP000198649">
    <property type="component" value="Unassembled WGS sequence"/>
</dbReference>
<name>A0A1I3IHJ7_9ACTN</name>
<evidence type="ECO:0000313" key="3">
    <source>
        <dbReference type="EMBL" id="SFI47401.1"/>
    </source>
</evidence>
<keyword evidence="3" id="KW-0378">Hydrolase</keyword>
<dbReference type="InterPro" id="IPR005135">
    <property type="entry name" value="Endo/exonuclease/phosphatase"/>
</dbReference>
<dbReference type="GO" id="GO:0004527">
    <property type="term" value="F:exonuclease activity"/>
    <property type="evidence" value="ECO:0007669"/>
    <property type="project" value="UniProtKB-KW"/>
</dbReference>
<keyword evidence="3" id="KW-0255">Endonuclease</keyword>
<sequence>MGLLALALGSLVAAGPSSGGAAAPAAARHASIKVATFNVLGSQHTRGPGGRGPGKARARITSDLVTAKRLDLVGLQEVQADQLLVLKRRLDDYRIWPAYQLGHGTLRLQIAWRERAFDLLDRGTLVTKFVGQNRPVPWVLLRHRASGRSIYVVDIHNSPRGRELERDRALGRQIKLLQRFRATGRTVLVLGDLNERAEAFCKVVGRTDLVAANGGYVSRRRCEPPERGLRVDWIFGRGLLEFSDYVADDGPLVRKVSDHRMIRATVTLRRKPRS</sequence>
<dbReference type="GO" id="GO:0004519">
    <property type="term" value="F:endonuclease activity"/>
    <property type="evidence" value="ECO:0007669"/>
    <property type="project" value="UniProtKB-KW"/>
</dbReference>
<keyword evidence="1" id="KW-0732">Signal</keyword>
<keyword evidence="4" id="KW-1185">Reference proteome</keyword>
<dbReference type="InterPro" id="IPR036691">
    <property type="entry name" value="Endo/exonu/phosph_ase_sf"/>
</dbReference>
<evidence type="ECO:0000259" key="2">
    <source>
        <dbReference type="Pfam" id="PF03372"/>
    </source>
</evidence>
<dbReference type="STRING" id="1005945.SAMN05216561_10919"/>
<accession>A0A1I3IHJ7</accession>
<keyword evidence="3" id="KW-0540">Nuclease</keyword>
<dbReference type="Pfam" id="PF03372">
    <property type="entry name" value="Exo_endo_phos"/>
    <property type="match status" value="1"/>
</dbReference>
<feature type="domain" description="Endonuclease/exonuclease/phosphatase" evidence="2">
    <location>
        <begin position="35"/>
        <end position="259"/>
    </location>
</feature>
<dbReference type="AlphaFoldDB" id="A0A1I3IHJ7"/>
<proteinExistence type="predicted"/>
<feature type="chain" id="PRO_5011658715" evidence="1">
    <location>
        <begin position="22"/>
        <end position="274"/>
    </location>
</feature>
<feature type="signal peptide" evidence="1">
    <location>
        <begin position="1"/>
        <end position="21"/>
    </location>
</feature>